<sequence>MSPLVAVVALVRIKGLQEVTTAQIMLFWEVIFNGDSPSLTRFVKGVETPCPPTTVDEKLARKNKLKARGTLLMALPNEHQLKFNSYKNAKSLMKAIEKRFGGNKESKKVQKTLLKQQYENFNGTRSEGLDQIYDSLNDAVIYSFFASQSNSLQLDNEDLKKIDLDDLEEMDLKWQMVNDTNNIGEGYHAVPPPYTGNFMPPKPNLVFVDEHVVSDSEDDVEIETKSKQIKPSFAKVKFVKPTEHVKSPRKYVKKEENNRQTKYPRKNSQSPRVLTNFGLKTLNTARHPSLRAAVSVNTVRPINTAYPRSTVNGEKPSLNFFHKSHLPVRRTFNQRTTPKNSDLKEKVNIVKEKVTTVGTKAVCSAIHGNGENAVKSSACWIWRPTGNVIDHVSKDSGSYMLKRFNYVDLQCRLKSDQGIFDSGCTRHMIGKRSFLTDYQEFDGRFVAFGGSPKGGQSYGLI</sequence>
<name>A0A699HEN6_TANCI</name>
<evidence type="ECO:0000313" key="2">
    <source>
        <dbReference type="EMBL" id="GEY17571.1"/>
    </source>
</evidence>
<protein>
    <submittedName>
        <fullName evidence="2">Ribonuclease H-like domain-containing protein</fullName>
    </submittedName>
</protein>
<gene>
    <name evidence="2" type="ORF">Tci_389545</name>
</gene>
<organism evidence="2">
    <name type="scientific">Tanacetum cinerariifolium</name>
    <name type="common">Dalmatian daisy</name>
    <name type="synonym">Chrysanthemum cinerariifolium</name>
    <dbReference type="NCBI Taxonomy" id="118510"/>
    <lineage>
        <taxon>Eukaryota</taxon>
        <taxon>Viridiplantae</taxon>
        <taxon>Streptophyta</taxon>
        <taxon>Embryophyta</taxon>
        <taxon>Tracheophyta</taxon>
        <taxon>Spermatophyta</taxon>
        <taxon>Magnoliopsida</taxon>
        <taxon>eudicotyledons</taxon>
        <taxon>Gunneridae</taxon>
        <taxon>Pentapetalae</taxon>
        <taxon>asterids</taxon>
        <taxon>campanulids</taxon>
        <taxon>Asterales</taxon>
        <taxon>Asteraceae</taxon>
        <taxon>Asteroideae</taxon>
        <taxon>Anthemideae</taxon>
        <taxon>Anthemidinae</taxon>
        <taxon>Tanacetum</taxon>
    </lineage>
</organism>
<feature type="region of interest" description="Disordered" evidence="1">
    <location>
        <begin position="245"/>
        <end position="271"/>
    </location>
</feature>
<comment type="caution">
    <text evidence="2">The sequence shown here is derived from an EMBL/GenBank/DDBJ whole genome shotgun (WGS) entry which is preliminary data.</text>
</comment>
<evidence type="ECO:0000256" key="1">
    <source>
        <dbReference type="SAM" id="MobiDB-lite"/>
    </source>
</evidence>
<proteinExistence type="predicted"/>
<reference evidence="2" key="1">
    <citation type="journal article" date="2019" name="Sci. Rep.">
        <title>Draft genome of Tanacetum cinerariifolium, the natural source of mosquito coil.</title>
        <authorList>
            <person name="Yamashiro T."/>
            <person name="Shiraishi A."/>
            <person name="Satake H."/>
            <person name="Nakayama K."/>
        </authorList>
    </citation>
    <scope>NUCLEOTIDE SEQUENCE</scope>
</reference>
<accession>A0A699HEN6</accession>
<dbReference type="AlphaFoldDB" id="A0A699HEN6"/>
<feature type="non-terminal residue" evidence="2">
    <location>
        <position position="461"/>
    </location>
</feature>
<dbReference type="EMBL" id="BKCJ010157559">
    <property type="protein sequence ID" value="GEY17571.1"/>
    <property type="molecule type" value="Genomic_DNA"/>
</dbReference>